<dbReference type="HOGENOM" id="CLU_137964_2_0_9"/>
<gene>
    <name evidence="2" type="ORF">U729_295</name>
</gene>
<organism evidence="2 3">
    <name type="scientific">Clostridium baratii str. Sullivan</name>
    <dbReference type="NCBI Taxonomy" id="1415775"/>
    <lineage>
        <taxon>Bacteria</taxon>
        <taxon>Bacillati</taxon>
        <taxon>Bacillota</taxon>
        <taxon>Clostridia</taxon>
        <taxon>Eubacteriales</taxon>
        <taxon>Clostridiaceae</taxon>
        <taxon>Clostridium</taxon>
    </lineage>
</organism>
<reference evidence="2 3" key="1">
    <citation type="journal article" date="2015" name="Infect. Genet. Evol.">
        <title>Genomic sequences of six botulinum neurotoxin-producing strains representing three clostridial species illustrate the mobility and diversity of botulinum neurotoxin genes.</title>
        <authorList>
            <person name="Smith T.J."/>
            <person name="Hill K.K."/>
            <person name="Xie G."/>
            <person name="Foley B.T."/>
            <person name="Williamson C.H."/>
            <person name="Foster J.T."/>
            <person name="Johnson S.L."/>
            <person name="Chertkov O."/>
            <person name="Teshima H."/>
            <person name="Gibbons H.S."/>
            <person name="Johnsky L.A."/>
            <person name="Karavis M.A."/>
            <person name="Smith L.A."/>
        </authorList>
    </citation>
    <scope>NUCLEOTIDE SEQUENCE [LARGE SCALE GENOMIC DNA]</scope>
    <source>
        <strain evidence="2">Sullivan</strain>
    </source>
</reference>
<dbReference type="STRING" id="1561.NPD11_2697"/>
<dbReference type="SUPFAM" id="SSF50475">
    <property type="entry name" value="FMN-binding split barrel"/>
    <property type="match status" value="1"/>
</dbReference>
<dbReference type="eggNOG" id="COG5015">
    <property type="taxonomic scope" value="Bacteria"/>
</dbReference>
<dbReference type="PANTHER" id="PTHR34818">
    <property type="entry name" value="PROTEIN BLI-3"/>
    <property type="match status" value="1"/>
</dbReference>
<dbReference type="InterPro" id="IPR011576">
    <property type="entry name" value="Pyridox_Oxase_N"/>
</dbReference>
<keyword evidence="3" id="KW-1185">Reference proteome</keyword>
<dbReference type="EMBL" id="CP006905">
    <property type="protein sequence ID" value="AIY83891.1"/>
    <property type="molecule type" value="Genomic_DNA"/>
</dbReference>
<dbReference type="Proteomes" id="UP000030635">
    <property type="component" value="Chromosome"/>
</dbReference>
<protein>
    <submittedName>
        <fullName evidence="2">Pyridoxamine 5'-phosphate oxidase family protein</fullName>
    </submittedName>
</protein>
<dbReference type="Pfam" id="PF01243">
    <property type="entry name" value="PNPOx_N"/>
    <property type="match status" value="1"/>
</dbReference>
<sequence length="134" mass="15350">MEEVVKFLKENSVQYIATIGLDGKPKVRPFQFMIEEDGKLYYSTSNEKDVFEQIKLNPYIEITTASSKGSWIRISGKVEFSNNMDIKKKIIESSELVKSIYKTAENPSFEIFYLVDAKAVISDFSGNPPKEYNL</sequence>
<dbReference type="KEGG" id="cbv:U729_295"/>
<dbReference type="RefSeq" id="WP_039311111.1">
    <property type="nucleotide sequence ID" value="NZ_CP006905.1"/>
</dbReference>
<dbReference type="Gene3D" id="2.30.110.10">
    <property type="entry name" value="Electron Transport, Fmn-binding Protein, Chain A"/>
    <property type="match status" value="1"/>
</dbReference>
<proteinExistence type="predicted"/>
<evidence type="ECO:0000313" key="3">
    <source>
        <dbReference type="Proteomes" id="UP000030635"/>
    </source>
</evidence>
<dbReference type="PANTHER" id="PTHR34818:SF1">
    <property type="entry name" value="PROTEIN BLI-3"/>
    <property type="match status" value="1"/>
</dbReference>
<accession>A0A0A7FYJ9</accession>
<dbReference type="AlphaFoldDB" id="A0A0A7FYJ9"/>
<evidence type="ECO:0000259" key="1">
    <source>
        <dbReference type="Pfam" id="PF01243"/>
    </source>
</evidence>
<dbReference type="InterPro" id="IPR052917">
    <property type="entry name" value="Stress-Dev_Protein"/>
</dbReference>
<dbReference type="InterPro" id="IPR012349">
    <property type="entry name" value="Split_barrel_FMN-bd"/>
</dbReference>
<name>A0A0A7FYJ9_9CLOT</name>
<dbReference type="OrthoDB" id="9792542at2"/>
<evidence type="ECO:0000313" key="2">
    <source>
        <dbReference type="EMBL" id="AIY83891.1"/>
    </source>
</evidence>
<feature type="domain" description="Pyridoxamine 5'-phosphate oxidase N-terminal" evidence="1">
    <location>
        <begin position="2"/>
        <end position="96"/>
    </location>
</feature>